<keyword evidence="4" id="KW-1133">Transmembrane helix</keyword>
<dbReference type="Pfam" id="PF03323">
    <property type="entry name" value="GerA"/>
    <property type="match status" value="1"/>
</dbReference>
<comment type="similarity">
    <text evidence="1">Belongs to the GerABKA family.</text>
</comment>
<feature type="transmembrane region" description="Helical" evidence="4">
    <location>
        <begin position="403"/>
        <end position="422"/>
    </location>
</feature>
<keyword evidence="2 4" id="KW-0472">Membrane</keyword>
<dbReference type="PANTHER" id="PTHR22550">
    <property type="entry name" value="SPORE GERMINATION PROTEIN"/>
    <property type="match status" value="1"/>
</dbReference>
<keyword evidence="4" id="KW-0812">Transmembrane</keyword>
<reference evidence="5" key="1">
    <citation type="submission" date="2019-04" db="EMBL/GenBank/DDBJ databases">
        <title>Evolution of Biomass-Degrading Anaerobic Consortia Revealed by Metagenomics.</title>
        <authorList>
            <person name="Peng X."/>
        </authorList>
    </citation>
    <scope>NUCLEOTIDE SEQUENCE</scope>
    <source>
        <strain evidence="5">SIG551</strain>
    </source>
</reference>
<proteinExistence type="inferred from homology"/>
<feature type="transmembrane region" description="Helical" evidence="4">
    <location>
        <begin position="353"/>
        <end position="371"/>
    </location>
</feature>
<gene>
    <name evidence="5" type="ORF">E7512_01640</name>
</gene>
<organism evidence="5 6">
    <name type="scientific">Faecalispora sporosphaeroides</name>
    <dbReference type="NCBI Taxonomy" id="1549"/>
    <lineage>
        <taxon>Bacteria</taxon>
        <taxon>Bacillati</taxon>
        <taxon>Bacillota</taxon>
        <taxon>Clostridia</taxon>
        <taxon>Eubacteriales</taxon>
        <taxon>Oscillospiraceae</taxon>
        <taxon>Faecalispora</taxon>
    </lineage>
</organism>
<evidence type="ECO:0000256" key="4">
    <source>
        <dbReference type="SAM" id="Phobius"/>
    </source>
</evidence>
<name>A0A928KPB1_9FIRM</name>
<dbReference type="InterPro" id="IPR004995">
    <property type="entry name" value="Spore_Ger"/>
</dbReference>
<feature type="transmembrane region" description="Helical" evidence="4">
    <location>
        <begin position="311"/>
        <end position="333"/>
    </location>
</feature>
<evidence type="ECO:0000313" key="6">
    <source>
        <dbReference type="Proteomes" id="UP000754750"/>
    </source>
</evidence>
<dbReference type="GO" id="GO:0016020">
    <property type="term" value="C:membrane"/>
    <property type="evidence" value="ECO:0007669"/>
    <property type="project" value="InterPro"/>
</dbReference>
<evidence type="ECO:0000256" key="1">
    <source>
        <dbReference type="ARBA" id="ARBA00005278"/>
    </source>
</evidence>
<dbReference type="PIRSF" id="PIRSF005690">
    <property type="entry name" value="GerBA"/>
    <property type="match status" value="1"/>
</dbReference>
<comment type="caution">
    <text evidence="5">The sequence shown here is derived from an EMBL/GenBank/DDBJ whole genome shotgun (WGS) entry which is preliminary data.</text>
</comment>
<feature type="region of interest" description="Disordered" evidence="3">
    <location>
        <begin position="1"/>
        <end position="21"/>
    </location>
</feature>
<dbReference type="GO" id="GO:0009847">
    <property type="term" value="P:spore germination"/>
    <property type="evidence" value="ECO:0007669"/>
    <property type="project" value="InterPro"/>
</dbReference>
<evidence type="ECO:0000313" key="5">
    <source>
        <dbReference type="EMBL" id="MBE6832282.1"/>
    </source>
</evidence>
<evidence type="ECO:0000256" key="3">
    <source>
        <dbReference type="SAM" id="MobiDB-lite"/>
    </source>
</evidence>
<sequence length="516" mass="57876">MNLWKKRKAQEEGCPAGREKKSDGRELTFSLEENLAALRSVFESDDMIRFRMLENKSQRAIQGCVIYAEGMIDHQILDEYVIEQVISSDVPRYTRSDYLEELQKKALIASNLCLAQELEKITDAVLVGNAVLLLDGSPKAIIIYCKNLKSRAVEEASSEQAVRGPRDGFTEQLLVNLSLIRRRVTSADLKFQYRYIGRVTKTKVCICYLKNIASDQIVKELEHRLNELDIDGIVDSGYIQEMIKDSPFSPFDTIGYSERPDSIVGKLLEGRVALVVDGSPFVLTVPFVFPELFQTPEDYYNNFIFASFNRLLRIFGAVLALFVPAIYVSLTNFHQELLPTPLLLSIAAGRYDVPFPTVIEAFLMLIVFEILREAGARMPTAIGQTVSIVGALVLGEAAVDAKFIAPSMIIIVALTGISALMNAKVQGAILVLRFVFLILAAFMGIYGVIFGALCLVTHLMSIRSFGVPYMLTEGSIRYEDIKDTLIRAPWWYMRLRPQLIASKNRTRMGRHAKKGT</sequence>
<dbReference type="EMBL" id="SVNY01000001">
    <property type="protein sequence ID" value="MBE6832282.1"/>
    <property type="molecule type" value="Genomic_DNA"/>
</dbReference>
<feature type="transmembrane region" description="Helical" evidence="4">
    <location>
        <begin position="434"/>
        <end position="460"/>
    </location>
</feature>
<protein>
    <submittedName>
        <fullName evidence="5">Spore germination protein</fullName>
    </submittedName>
</protein>
<dbReference type="AlphaFoldDB" id="A0A928KPB1"/>
<dbReference type="PANTHER" id="PTHR22550:SF5">
    <property type="entry name" value="LEUCINE ZIPPER PROTEIN 4"/>
    <property type="match status" value="1"/>
</dbReference>
<dbReference type="RefSeq" id="WP_326839809.1">
    <property type="nucleotide sequence ID" value="NZ_SVNY01000001.1"/>
</dbReference>
<evidence type="ECO:0000256" key="2">
    <source>
        <dbReference type="ARBA" id="ARBA00023136"/>
    </source>
</evidence>
<dbReference type="Proteomes" id="UP000754750">
    <property type="component" value="Unassembled WGS sequence"/>
</dbReference>
<accession>A0A928KPB1</accession>
<dbReference type="InterPro" id="IPR050768">
    <property type="entry name" value="UPF0353/GerABKA_families"/>
</dbReference>